<reference evidence="7" key="1">
    <citation type="submission" date="2022-01" db="EMBL/GenBank/DDBJ databases">
        <authorList>
            <person name="King R."/>
        </authorList>
    </citation>
    <scope>NUCLEOTIDE SEQUENCE</scope>
</reference>
<dbReference type="InterPro" id="IPR023267">
    <property type="entry name" value="RCMT"/>
</dbReference>
<feature type="binding site" evidence="5">
    <location>
        <position position="290"/>
    </location>
    <ligand>
        <name>S-adenosyl-L-methionine</name>
        <dbReference type="ChEBI" id="CHEBI:59789"/>
    </ligand>
</feature>
<protein>
    <recommendedName>
        <fullName evidence="6">SAM-dependent MTase RsmB/NOP-type domain-containing protein</fullName>
    </recommendedName>
</protein>
<dbReference type="InterPro" id="IPR015947">
    <property type="entry name" value="PUA-like_sf"/>
</dbReference>
<dbReference type="SUPFAM" id="SSF53335">
    <property type="entry name" value="S-adenosyl-L-methionine-dependent methyltransferases"/>
    <property type="match status" value="1"/>
</dbReference>
<dbReference type="InterPro" id="IPR029063">
    <property type="entry name" value="SAM-dependent_MTases_sf"/>
</dbReference>
<dbReference type="Gene3D" id="2.30.130.10">
    <property type="entry name" value="PUA domain"/>
    <property type="match status" value="1"/>
</dbReference>
<evidence type="ECO:0000259" key="6">
    <source>
        <dbReference type="PROSITE" id="PS51686"/>
    </source>
</evidence>
<dbReference type="CDD" id="cd02440">
    <property type="entry name" value="AdoMet_MTases"/>
    <property type="match status" value="1"/>
</dbReference>
<feature type="active site" description="Nucleophile" evidence="5">
    <location>
        <position position="373"/>
    </location>
</feature>
<dbReference type="Gene3D" id="3.40.50.150">
    <property type="entry name" value="Vaccinia Virus protein VP39"/>
    <property type="match status" value="1"/>
</dbReference>
<evidence type="ECO:0000256" key="5">
    <source>
        <dbReference type="PROSITE-ProRule" id="PRU01023"/>
    </source>
</evidence>
<dbReference type="AlphaFoldDB" id="A0A9P0DB02"/>
<keyword evidence="2 5" id="KW-0808">Transferase</keyword>
<evidence type="ECO:0000256" key="3">
    <source>
        <dbReference type="ARBA" id="ARBA00022691"/>
    </source>
</evidence>
<comment type="similarity">
    <text evidence="5">Belongs to the class I-like SAM-binding methyltransferase superfamily. RsmB/NOP family.</text>
</comment>
<dbReference type="OrthoDB" id="260824at2759"/>
<feature type="binding site" evidence="5">
    <location>
        <position position="264"/>
    </location>
    <ligand>
        <name>S-adenosyl-L-methionine</name>
        <dbReference type="ChEBI" id="CHEBI:59789"/>
    </ligand>
</feature>
<evidence type="ECO:0000256" key="2">
    <source>
        <dbReference type="ARBA" id="ARBA00022679"/>
    </source>
</evidence>
<dbReference type="GO" id="GO:0001510">
    <property type="term" value="P:RNA methylation"/>
    <property type="evidence" value="ECO:0007669"/>
    <property type="project" value="InterPro"/>
</dbReference>
<dbReference type="EMBL" id="OV651821">
    <property type="protein sequence ID" value="CAH1115079.1"/>
    <property type="molecule type" value="Genomic_DNA"/>
</dbReference>
<dbReference type="InterPro" id="IPR049560">
    <property type="entry name" value="MeTrfase_RsmB-F_NOP2_cat"/>
</dbReference>
<dbReference type="PROSITE" id="PS51686">
    <property type="entry name" value="SAM_MT_RSMB_NOP"/>
    <property type="match status" value="1"/>
</dbReference>
<keyword evidence="1 5" id="KW-0489">Methyltransferase</keyword>
<evidence type="ECO:0000256" key="1">
    <source>
        <dbReference type="ARBA" id="ARBA00022603"/>
    </source>
</evidence>
<feature type="binding site" evidence="5">
    <location>
        <position position="323"/>
    </location>
    <ligand>
        <name>S-adenosyl-L-methionine</name>
        <dbReference type="ChEBI" id="CHEBI:59789"/>
    </ligand>
</feature>
<accession>A0A9P0DB02</accession>
<gene>
    <name evidence="7" type="ORF">PSYICH_LOCUS15012</name>
</gene>
<dbReference type="Proteomes" id="UP001153636">
    <property type="component" value="Chromosome 9"/>
</dbReference>
<evidence type="ECO:0000256" key="4">
    <source>
        <dbReference type="ARBA" id="ARBA00022884"/>
    </source>
</evidence>
<sequence>MPYPNSPFVENFNSKLINSLLVEKSENKKTISNDDLNKILKWLCSSPKLTSIRVNTLKADVEKALQTIKSHFATSQPLKMFVHPCLSNTILIESEDISKKTFPKFEKEIIVDTECGCAVLRGAHIFAPGVLGMVSGCQVDDNVSIYADIAKKCKKGLQKVYEGQKLFIGNGRVKMQRHQLFGKNITSSGVAVEIMETISGCLAISDNVLSLGHGLLQNLPSILCVQALTPLPGDVVLDMCASPGNKTTHIAELMKNEGTLIAIDKTPRKVNQLKIRCKDFESEVFAFQADSTSIVEKENHLNSRNVTDGPPFLAETFDKVLLDAPCSVLGKRPQLANRMSENEIKSYVPLQRKLLEAAVDLLKPGGKMVYSTCTITLAENEGLVAWALRKFPNLKLVKPDLSLGGRGWTGSSLTDEELNMVQRFGPDDEVDSVGFFFACFLKKI</sequence>
<name>A0A9P0DB02_9CUCU</name>
<keyword evidence="8" id="KW-1185">Reference proteome</keyword>
<dbReference type="PANTHER" id="PTHR22807">
    <property type="entry name" value="NOP2 YEAST -RELATED NOL1/NOP2/FMU SUN DOMAIN-CONTAINING"/>
    <property type="match status" value="1"/>
</dbReference>
<dbReference type="PROSITE" id="PS50890">
    <property type="entry name" value="PUA"/>
    <property type="match status" value="1"/>
</dbReference>
<dbReference type="InterPro" id="IPR036974">
    <property type="entry name" value="PUA_sf"/>
</dbReference>
<dbReference type="PRINTS" id="PR02008">
    <property type="entry name" value="RCMTFAMILY"/>
</dbReference>
<dbReference type="Pfam" id="PF01189">
    <property type="entry name" value="Methyltr_RsmB-F"/>
    <property type="match status" value="1"/>
</dbReference>
<dbReference type="GO" id="GO:0008173">
    <property type="term" value="F:RNA methyltransferase activity"/>
    <property type="evidence" value="ECO:0007669"/>
    <property type="project" value="InterPro"/>
</dbReference>
<evidence type="ECO:0000313" key="7">
    <source>
        <dbReference type="EMBL" id="CAH1115079.1"/>
    </source>
</evidence>
<comment type="caution">
    <text evidence="5">Lacks conserved residue(s) required for the propagation of feature annotation.</text>
</comment>
<proteinExistence type="inferred from homology"/>
<evidence type="ECO:0000313" key="8">
    <source>
        <dbReference type="Proteomes" id="UP001153636"/>
    </source>
</evidence>
<feature type="domain" description="SAM-dependent MTase RsmB/NOP-type" evidence="6">
    <location>
        <begin position="133"/>
        <end position="443"/>
    </location>
</feature>
<dbReference type="CDD" id="cd21150">
    <property type="entry name" value="PUA_NSun6-like"/>
    <property type="match status" value="1"/>
</dbReference>
<organism evidence="7 8">
    <name type="scientific">Psylliodes chrysocephalus</name>
    <dbReference type="NCBI Taxonomy" id="3402493"/>
    <lineage>
        <taxon>Eukaryota</taxon>
        <taxon>Metazoa</taxon>
        <taxon>Ecdysozoa</taxon>
        <taxon>Arthropoda</taxon>
        <taxon>Hexapoda</taxon>
        <taxon>Insecta</taxon>
        <taxon>Pterygota</taxon>
        <taxon>Neoptera</taxon>
        <taxon>Endopterygota</taxon>
        <taxon>Coleoptera</taxon>
        <taxon>Polyphaga</taxon>
        <taxon>Cucujiformia</taxon>
        <taxon>Chrysomeloidea</taxon>
        <taxon>Chrysomelidae</taxon>
        <taxon>Galerucinae</taxon>
        <taxon>Alticini</taxon>
        <taxon>Psylliodes</taxon>
    </lineage>
</organism>
<dbReference type="GO" id="GO:0003723">
    <property type="term" value="F:RNA binding"/>
    <property type="evidence" value="ECO:0007669"/>
    <property type="project" value="UniProtKB-UniRule"/>
</dbReference>
<dbReference type="InterPro" id="IPR001678">
    <property type="entry name" value="MeTrfase_RsmB-F_NOP2_dom"/>
</dbReference>
<keyword evidence="4 5" id="KW-0694">RNA-binding</keyword>
<keyword evidence="3 5" id="KW-0949">S-adenosyl-L-methionine</keyword>
<dbReference type="SUPFAM" id="SSF88697">
    <property type="entry name" value="PUA domain-like"/>
    <property type="match status" value="1"/>
</dbReference>
<dbReference type="PANTHER" id="PTHR22807:SF34">
    <property type="entry name" value="TRNA (CYTOSINE(72)-C(5))-METHYLTRANSFERASE NSUN6"/>
    <property type="match status" value="1"/>
</dbReference>